<evidence type="ECO:0000259" key="3">
    <source>
        <dbReference type="Pfam" id="PF14291"/>
    </source>
</evidence>
<dbReference type="AlphaFoldDB" id="A0A1A8ATB1"/>
<feature type="domain" description="DUF4371" evidence="3">
    <location>
        <begin position="88"/>
        <end position="244"/>
    </location>
</feature>
<proteinExistence type="predicted"/>
<dbReference type="InterPro" id="IPR008906">
    <property type="entry name" value="HATC_C_dom"/>
</dbReference>
<dbReference type="PANTHER" id="PTHR45749:SF37">
    <property type="entry name" value="OS05G0311600 PROTEIN"/>
    <property type="match status" value="1"/>
</dbReference>
<reference evidence="4" key="2">
    <citation type="submission" date="2016-06" db="EMBL/GenBank/DDBJ databases">
        <title>The genome of a short-lived fish provides insights into sex chromosome evolution and the genetic control of aging.</title>
        <authorList>
            <person name="Reichwald K."/>
            <person name="Felder M."/>
            <person name="Petzold A."/>
            <person name="Koch P."/>
            <person name="Groth M."/>
            <person name="Platzer M."/>
        </authorList>
    </citation>
    <scope>NUCLEOTIDE SEQUENCE</scope>
    <source>
        <tissue evidence="4">Brain</tissue>
    </source>
</reference>
<dbReference type="Pfam" id="PF05699">
    <property type="entry name" value="Dimer_Tnp_hAT"/>
    <property type="match status" value="1"/>
</dbReference>
<accession>A0A1A8ATB1</accession>
<feature type="compositionally biased region" description="Polar residues" evidence="1">
    <location>
        <begin position="65"/>
        <end position="77"/>
    </location>
</feature>
<feature type="region of interest" description="Disordered" evidence="1">
    <location>
        <begin position="1"/>
        <end position="77"/>
    </location>
</feature>
<feature type="non-terminal residue" evidence="4">
    <location>
        <position position="1"/>
    </location>
</feature>
<dbReference type="InterPro" id="IPR025398">
    <property type="entry name" value="DUF4371"/>
</dbReference>
<feature type="domain" description="HAT C-terminal dimerisation" evidence="2">
    <location>
        <begin position="554"/>
        <end position="630"/>
    </location>
</feature>
<name>A0A1A8ATB1_NOTFU</name>
<reference evidence="4" key="1">
    <citation type="submission" date="2016-05" db="EMBL/GenBank/DDBJ databases">
        <authorList>
            <person name="Lavstsen T."/>
            <person name="Jespersen J.S."/>
        </authorList>
    </citation>
    <scope>NUCLEOTIDE SEQUENCE</scope>
    <source>
        <tissue evidence="4">Brain</tissue>
    </source>
</reference>
<evidence type="ECO:0000313" key="4">
    <source>
        <dbReference type="EMBL" id="SBP58377.1"/>
    </source>
</evidence>
<dbReference type="InterPro" id="IPR012337">
    <property type="entry name" value="RNaseH-like_sf"/>
</dbReference>
<evidence type="ECO:0008006" key="5">
    <source>
        <dbReference type="Google" id="ProtNLM"/>
    </source>
</evidence>
<protein>
    <recommendedName>
        <fullName evidence="5">DUF4371 domain-containing protein</fullName>
    </recommendedName>
</protein>
<evidence type="ECO:0000256" key="1">
    <source>
        <dbReference type="SAM" id="MobiDB-lite"/>
    </source>
</evidence>
<sequence length="658" mass="74040">LDKDSGDEGCSTLPATPEYGVSSQPHSDHETDTEDQPPEVPISPEVSHEESDVAASCAPRGPHDISQSRAAGPTQPQLKIFPKTVFATQNMAQRGHSESESDNRGNVLEILEVIAKHNPVVARKMKGPGNAKYTSNTIQNEILQCLADMVRDTIVKKVKKSEVFSVIADENKDLQKKEQLSLVVRYYYNGAVHESFLCFQHAEQLDAKSLSEMIIGCLESYGLESNLIGQGYDGATVMSGKHSGVAARIKEKANNAFYVHCNAHSLNLVLVYNVKSVPEADSFFSLLERLYVFMSGSYVHQRWLDVQKEMYGGQPRELVKLSDTRWACRALACRNLMDRLPAVLRALQDISTENHRDGSIDARGLLAQIDLTFISLLATFRKLFGNTKLLSDLLQSTSVDLAMAVDMVNSLCDSFQVYRTDTYCDQLWRDIMETAKQCNLAVDDGERKRSQKINSRLGGSFVTCTLGLREGNDDKETFRQRLLYPILDRIMCEMDRRFSKNSCTIMKGAHALHPKCSQFLQDNLVLDLGKMYGCDCEDLSHELHQARNILKRKSHSKDTQLSSIVDLTLFLEQHQEVFHELFRLCKIAVALPVSSAACERSFSTLKLIKNHLRTTMGDSRLSHLGVLSIESRRAKTLDLDEFIKVFARQHKNRWINLL</sequence>
<evidence type="ECO:0000259" key="2">
    <source>
        <dbReference type="Pfam" id="PF05699"/>
    </source>
</evidence>
<dbReference type="EMBL" id="HADY01019892">
    <property type="protein sequence ID" value="SBP58377.1"/>
    <property type="molecule type" value="Transcribed_RNA"/>
</dbReference>
<organism evidence="4">
    <name type="scientific">Nothobranchius furzeri</name>
    <name type="common">Turquoise killifish</name>
    <dbReference type="NCBI Taxonomy" id="105023"/>
    <lineage>
        <taxon>Eukaryota</taxon>
        <taxon>Metazoa</taxon>
        <taxon>Chordata</taxon>
        <taxon>Craniata</taxon>
        <taxon>Vertebrata</taxon>
        <taxon>Euteleostomi</taxon>
        <taxon>Actinopterygii</taxon>
        <taxon>Neopterygii</taxon>
        <taxon>Teleostei</taxon>
        <taxon>Neoteleostei</taxon>
        <taxon>Acanthomorphata</taxon>
        <taxon>Ovalentaria</taxon>
        <taxon>Atherinomorphae</taxon>
        <taxon>Cyprinodontiformes</taxon>
        <taxon>Nothobranchiidae</taxon>
        <taxon>Nothobranchius</taxon>
    </lineage>
</organism>
<dbReference type="PANTHER" id="PTHR45749">
    <property type="match status" value="1"/>
</dbReference>
<dbReference type="GO" id="GO:0046983">
    <property type="term" value="F:protein dimerization activity"/>
    <property type="evidence" value="ECO:0007669"/>
    <property type="project" value="InterPro"/>
</dbReference>
<dbReference type="Pfam" id="PF14291">
    <property type="entry name" value="DUF4371"/>
    <property type="match status" value="1"/>
</dbReference>
<dbReference type="SUPFAM" id="SSF53098">
    <property type="entry name" value="Ribonuclease H-like"/>
    <property type="match status" value="1"/>
</dbReference>
<gene>
    <name evidence="4" type="primary">CR762475.1</name>
</gene>